<dbReference type="EMBL" id="CP045227">
    <property type="protein sequence ID" value="QFS49752.1"/>
    <property type="molecule type" value="Genomic_DNA"/>
</dbReference>
<feature type="compositionally biased region" description="Basic and acidic residues" evidence="1">
    <location>
        <begin position="11"/>
        <end position="25"/>
    </location>
</feature>
<name>A0A5P8WAY6_9NOSO</name>
<dbReference type="KEGG" id="nsh:GXM_07246"/>
<organism evidence="2 3">
    <name type="scientific">Nostoc sphaeroides CCNUC1</name>
    <dbReference type="NCBI Taxonomy" id="2653204"/>
    <lineage>
        <taxon>Bacteria</taxon>
        <taxon>Bacillati</taxon>
        <taxon>Cyanobacteriota</taxon>
        <taxon>Cyanophyceae</taxon>
        <taxon>Nostocales</taxon>
        <taxon>Nostocaceae</taxon>
        <taxon>Nostoc</taxon>
    </lineage>
</organism>
<keyword evidence="3" id="KW-1185">Reference proteome</keyword>
<feature type="compositionally biased region" description="Polar residues" evidence="1">
    <location>
        <begin position="26"/>
        <end position="40"/>
    </location>
</feature>
<evidence type="ECO:0000256" key="1">
    <source>
        <dbReference type="SAM" id="MobiDB-lite"/>
    </source>
</evidence>
<gene>
    <name evidence="2" type="ORF">GXM_07246</name>
</gene>
<feature type="region of interest" description="Disordered" evidence="1">
    <location>
        <begin position="1"/>
        <end position="40"/>
    </location>
</feature>
<dbReference type="AlphaFoldDB" id="A0A5P8WAY6"/>
<accession>A0A5P8WAY6</accession>
<feature type="compositionally biased region" description="Polar residues" evidence="1">
    <location>
        <begin position="1"/>
        <end position="10"/>
    </location>
</feature>
<proteinExistence type="predicted"/>
<dbReference type="Proteomes" id="UP000326678">
    <property type="component" value="Chromosome Gxm2"/>
</dbReference>
<evidence type="ECO:0000313" key="2">
    <source>
        <dbReference type="EMBL" id="QFS49752.1"/>
    </source>
</evidence>
<protein>
    <submittedName>
        <fullName evidence="2">Uncharacterized protein</fullName>
    </submittedName>
</protein>
<reference evidence="2 3" key="1">
    <citation type="submission" date="2019-10" db="EMBL/GenBank/DDBJ databases">
        <title>Genomic and transcriptomic insights into the perfect genentic adaptation of a filamentous nitrogen-fixing cyanobacterium to rice fields.</title>
        <authorList>
            <person name="Chen Z."/>
        </authorList>
    </citation>
    <scope>NUCLEOTIDE SEQUENCE [LARGE SCALE GENOMIC DNA]</scope>
    <source>
        <strain evidence="2">CCNUC1</strain>
    </source>
</reference>
<sequence>METIKSGNADNSEKRKPLSCDRHLNPDTNFLLNHNQNDHP</sequence>
<evidence type="ECO:0000313" key="3">
    <source>
        <dbReference type="Proteomes" id="UP000326678"/>
    </source>
</evidence>